<accession>A0ABR2TTN8</accession>
<comment type="caution">
    <text evidence="2">The sequence shown here is derived from an EMBL/GenBank/DDBJ whole genome shotgun (WGS) entry which is preliminary data.</text>
</comment>
<reference evidence="2 3" key="1">
    <citation type="journal article" date="2024" name="G3 (Bethesda)">
        <title>Genome assembly of Hibiscus sabdariffa L. provides insights into metabolisms of medicinal natural products.</title>
        <authorList>
            <person name="Kim T."/>
        </authorList>
    </citation>
    <scope>NUCLEOTIDE SEQUENCE [LARGE SCALE GENOMIC DNA]</scope>
    <source>
        <strain evidence="2">TK-2024</strain>
        <tissue evidence="2">Old leaves</tissue>
    </source>
</reference>
<gene>
    <name evidence="2" type="ORF">V6N11_015782</name>
</gene>
<protein>
    <submittedName>
        <fullName evidence="2">Uncharacterized protein</fullName>
    </submittedName>
</protein>
<dbReference type="Proteomes" id="UP001396334">
    <property type="component" value="Unassembled WGS sequence"/>
</dbReference>
<evidence type="ECO:0000256" key="1">
    <source>
        <dbReference type="SAM" id="MobiDB-lite"/>
    </source>
</evidence>
<feature type="region of interest" description="Disordered" evidence="1">
    <location>
        <begin position="1"/>
        <end position="28"/>
    </location>
</feature>
<evidence type="ECO:0000313" key="2">
    <source>
        <dbReference type="EMBL" id="KAK9040639.1"/>
    </source>
</evidence>
<dbReference type="EMBL" id="JBBPBN010000004">
    <property type="protein sequence ID" value="KAK9040639.1"/>
    <property type="molecule type" value="Genomic_DNA"/>
</dbReference>
<name>A0ABR2TTN8_9ROSI</name>
<sequence length="204" mass="22898">MQSRSVQLHSSIKGKETLSTPNTANADPFMEREEVEEISKSKMDEIIQIENGEIKDLVDPLSLPNLSKIGYEPKPVNSEYTAIFSKGDTNMILSCNVENLNLENINISDSTQEVQVIGSRKRKALADISDEDLFSANKRREVLEADAMLVDQAVPLGCRCPGVFKLESLMDRCLCGWFSCDVPPLVPHFGFVLVLGWMYCWGHW</sequence>
<feature type="compositionally biased region" description="Polar residues" evidence="1">
    <location>
        <begin position="1"/>
        <end position="10"/>
    </location>
</feature>
<keyword evidence="3" id="KW-1185">Reference proteome</keyword>
<organism evidence="2 3">
    <name type="scientific">Hibiscus sabdariffa</name>
    <name type="common">roselle</name>
    <dbReference type="NCBI Taxonomy" id="183260"/>
    <lineage>
        <taxon>Eukaryota</taxon>
        <taxon>Viridiplantae</taxon>
        <taxon>Streptophyta</taxon>
        <taxon>Embryophyta</taxon>
        <taxon>Tracheophyta</taxon>
        <taxon>Spermatophyta</taxon>
        <taxon>Magnoliopsida</taxon>
        <taxon>eudicotyledons</taxon>
        <taxon>Gunneridae</taxon>
        <taxon>Pentapetalae</taxon>
        <taxon>rosids</taxon>
        <taxon>malvids</taxon>
        <taxon>Malvales</taxon>
        <taxon>Malvaceae</taxon>
        <taxon>Malvoideae</taxon>
        <taxon>Hibiscus</taxon>
    </lineage>
</organism>
<proteinExistence type="predicted"/>
<evidence type="ECO:0000313" key="3">
    <source>
        <dbReference type="Proteomes" id="UP001396334"/>
    </source>
</evidence>